<accession>A0AAD7FY40</accession>
<reference evidence="2" key="1">
    <citation type="submission" date="2023-03" db="EMBL/GenBank/DDBJ databases">
        <title>Massive genome expansion in bonnet fungi (Mycena s.s.) driven by repeated elements and novel gene families across ecological guilds.</title>
        <authorList>
            <consortium name="Lawrence Berkeley National Laboratory"/>
            <person name="Harder C.B."/>
            <person name="Miyauchi S."/>
            <person name="Viragh M."/>
            <person name="Kuo A."/>
            <person name="Thoen E."/>
            <person name="Andreopoulos B."/>
            <person name="Lu D."/>
            <person name="Skrede I."/>
            <person name="Drula E."/>
            <person name="Henrissat B."/>
            <person name="Morin E."/>
            <person name="Kohler A."/>
            <person name="Barry K."/>
            <person name="LaButti K."/>
            <person name="Morin E."/>
            <person name="Salamov A."/>
            <person name="Lipzen A."/>
            <person name="Mereny Z."/>
            <person name="Hegedus B."/>
            <person name="Baldrian P."/>
            <person name="Stursova M."/>
            <person name="Weitz H."/>
            <person name="Taylor A."/>
            <person name="Grigoriev I.V."/>
            <person name="Nagy L.G."/>
            <person name="Martin F."/>
            <person name="Kauserud H."/>
        </authorList>
    </citation>
    <scope>NUCLEOTIDE SEQUENCE</scope>
    <source>
        <strain evidence="2">9284</strain>
    </source>
</reference>
<dbReference type="EMBL" id="JARKIF010000001">
    <property type="protein sequence ID" value="KAJ7649871.1"/>
    <property type="molecule type" value="Genomic_DNA"/>
</dbReference>
<proteinExistence type="predicted"/>
<sequence length="271" mass="28885">MALRPLQLPVISPTSSESSAASEDSRASADTEATTPPLSPIDPISPRTSPHKSKFKTSKPVPHPPLTVPSEATLAQAVRLPLVAPSGVRVPFGVLLGQPQTPDSKPPVPRRTLVIFLRHFWCPLCQDYMVALARGEGTHLLLIAPGSHTLIRRYLASFGFPRELVTPTTEYPHSTSACMLRLGWAGWSRRQGGYVTHGVLSGVGAVVMRALRAGMPIWARGGDIGLLGGEFVPTSELPTASSSLRCTYAHRMQTTRGHAGVARVLAAAGVN</sequence>
<gene>
    <name evidence="2" type="ORF">FB45DRAFT_732539</name>
</gene>
<dbReference type="Proteomes" id="UP001221142">
    <property type="component" value="Unassembled WGS sequence"/>
</dbReference>
<feature type="non-terminal residue" evidence="2">
    <location>
        <position position="271"/>
    </location>
</feature>
<protein>
    <recommendedName>
        <fullName evidence="4">AhpC/TSA antioxidant enzyme-domain-containing protein</fullName>
    </recommendedName>
</protein>
<evidence type="ECO:0008006" key="4">
    <source>
        <dbReference type="Google" id="ProtNLM"/>
    </source>
</evidence>
<organism evidence="2 3">
    <name type="scientific">Roridomyces roridus</name>
    <dbReference type="NCBI Taxonomy" id="1738132"/>
    <lineage>
        <taxon>Eukaryota</taxon>
        <taxon>Fungi</taxon>
        <taxon>Dikarya</taxon>
        <taxon>Basidiomycota</taxon>
        <taxon>Agaricomycotina</taxon>
        <taxon>Agaricomycetes</taxon>
        <taxon>Agaricomycetidae</taxon>
        <taxon>Agaricales</taxon>
        <taxon>Marasmiineae</taxon>
        <taxon>Mycenaceae</taxon>
        <taxon>Roridomyces</taxon>
    </lineage>
</organism>
<name>A0AAD7FY40_9AGAR</name>
<feature type="region of interest" description="Disordered" evidence="1">
    <location>
        <begin position="1"/>
        <end position="68"/>
    </location>
</feature>
<evidence type="ECO:0000256" key="1">
    <source>
        <dbReference type="SAM" id="MobiDB-lite"/>
    </source>
</evidence>
<keyword evidence="3" id="KW-1185">Reference proteome</keyword>
<evidence type="ECO:0000313" key="2">
    <source>
        <dbReference type="EMBL" id="KAJ7649871.1"/>
    </source>
</evidence>
<evidence type="ECO:0000313" key="3">
    <source>
        <dbReference type="Proteomes" id="UP001221142"/>
    </source>
</evidence>
<comment type="caution">
    <text evidence="2">The sequence shown here is derived from an EMBL/GenBank/DDBJ whole genome shotgun (WGS) entry which is preliminary data.</text>
</comment>
<dbReference type="AlphaFoldDB" id="A0AAD7FY40"/>